<gene>
    <name evidence="1" type="ORF">I596_3168</name>
</gene>
<dbReference type="STRING" id="1300342.I596_3168"/>
<dbReference type="RefSeq" id="WP_067649622.1">
    <property type="nucleotide sequence ID" value="NZ_CP015249.1"/>
</dbReference>
<protein>
    <recommendedName>
        <fullName evidence="3">Cytochrome c</fullName>
    </recommendedName>
</protein>
<organism evidence="1 2">
    <name type="scientific">Dokdonella koreensis DS-123</name>
    <dbReference type="NCBI Taxonomy" id="1300342"/>
    <lineage>
        <taxon>Bacteria</taxon>
        <taxon>Pseudomonadati</taxon>
        <taxon>Pseudomonadota</taxon>
        <taxon>Gammaproteobacteria</taxon>
        <taxon>Lysobacterales</taxon>
        <taxon>Rhodanobacteraceae</taxon>
        <taxon>Dokdonella</taxon>
    </lineage>
</organism>
<dbReference type="KEGG" id="dko:I596_3168"/>
<accession>A0A160DWW0</accession>
<dbReference type="GO" id="GO:0009055">
    <property type="term" value="F:electron transfer activity"/>
    <property type="evidence" value="ECO:0007669"/>
    <property type="project" value="InterPro"/>
</dbReference>
<dbReference type="SUPFAM" id="SSF47175">
    <property type="entry name" value="Cytochromes"/>
    <property type="match status" value="1"/>
</dbReference>
<evidence type="ECO:0008006" key="3">
    <source>
        <dbReference type="Google" id="ProtNLM"/>
    </source>
</evidence>
<dbReference type="GO" id="GO:0022900">
    <property type="term" value="P:electron transport chain"/>
    <property type="evidence" value="ECO:0007669"/>
    <property type="project" value="InterPro"/>
</dbReference>
<dbReference type="GO" id="GO:0020037">
    <property type="term" value="F:heme binding"/>
    <property type="evidence" value="ECO:0007669"/>
    <property type="project" value="InterPro"/>
</dbReference>
<evidence type="ECO:0000313" key="1">
    <source>
        <dbReference type="EMBL" id="ANB19158.1"/>
    </source>
</evidence>
<dbReference type="AlphaFoldDB" id="A0A160DWW0"/>
<sequence length="128" mass="13604">MRYLACLGVGLFVGLLCALMAIGLLRPRDPYPRAMMNVMKHALGEARTAAGSGCAGNGQRLQLLDGLAGDLEPVFVPGGEGDRVFARYARALRSRIAAASALPENCPAQAEALTAIDNACQDCHRDYR</sequence>
<dbReference type="Proteomes" id="UP000076830">
    <property type="component" value="Chromosome"/>
</dbReference>
<name>A0A160DWW0_9GAMM</name>
<reference evidence="1 2" key="1">
    <citation type="submission" date="2016-04" db="EMBL/GenBank/DDBJ databases">
        <title>Complete genome sequence of Dokdonella koreensis DS-123T.</title>
        <authorList>
            <person name="Kim J.F."/>
            <person name="Lee H."/>
            <person name="Kwak M.-J."/>
        </authorList>
    </citation>
    <scope>NUCLEOTIDE SEQUENCE [LARGE SCALE GENOMIC DNA]</scope>
    <source>
        <strain evidence="1 2">DS-123</strain>
    </source>
</reference>
<dbReference type="InterPro" id="IPR010980">
    <property type="entry name" value="Cyt_c/b562"/>
</dbReference>
<dbReference type="EMBL" id="CP015249">
    <property type="protein sequence ID" value="ANB19158.1"/>
    <property type="molecule type" value="Genomic_DNA"/>
</dbReference>
<evidence type="ECO:0000313" key="2">
    <source>
        <dbReference type="Proteomes" id="UP000076830"/>
    </source>
</evidence>
<dbReference type="GO" id="GO:0005506">
    <property type="term" value="F:iron ion binding"/>
    <property type="evidence" value="ECO:0007669"/>
    <property type="project" value="InterPro"/>
</dbReference>
<keyword evidence="2" id="KW-1185">Reference proteome</keyword>
<dbReference type="OrthoDB" id="5984407at2"/>
<proteinExistence type="predicted"/>